<gene>
    <name evidence="1" type="ORF">GXM_07741</name>
</gene>
<protein>
    <submittedName>
        <fullName evidence="1">Uncharacterized protein</fullName>
    </submittedName>
</protein>
<organism evidence="1 2">
    <name type="scientific">Nostoc sphaeroides CCNUC1</name>
    <dbReference type="NCBI Taxonomy" id="2653204"/>
    <lineage>
        <taxon>Bacteria</taxon>
        <taxon>Bacillati</taxon>
        <taxon>Cyanobacteriota</taxon>
        <taxon>Cyanophyceae</taxon>
        <taxon>Nostocales</taxon>
        <taxon>Nostocaceae</taxon>
        <taxon>Nostoc</taxon>
    </lineage>
</organism>
<dbReference type="Proteomes" id="UP000326678">
    <property type="component" value="Chromosome Gxm2"/>
</dbReference>
<keyword evidence="2" id="KW-1185">Reference proteome</keyword>
<evidence type="ECO:0000313" key="2">
    <source>
        <dbReference type="Proteomes" id="UP000326678"/>
    </source>
</evidence>
<accession>A0A5P8WBS3</accession>
<sequence length="40" mass="4437">MSAAAWAKFCPCKVLTFERTASEILVREVLRHGRASESKG</sequence>
<reference evidence="1 2" key="1">
    <citation type="submission" date="2019-10" db="EMBL/GenBank/DDBJ databases">
        <title>Genomic and transcriptomic insights into the perfect genentic adaptation of a filamentous nitrogen-fixing cyanobacterium to rice fields.</title>
        <authorList>
            <person name="Chen Z."/>
        </authorList>
    </citation>
    <scope>NUCLEOTIDE SEQUENCE [LARGE SCALE GENOMIC DNA]</scope>
    <source>
        <strain evidence="1">CCNUC1</strain>
    </source>
</reference>
<proteinExistence type="predicted"/>
<dbReference type="KEGG" id="nsh:GXM_07741"/>
<evidence type="ECO:0000313" key="1">
    <source>
        <dbReference type="EMBL" id="QFS50247.1"/>
    </source>
</evidence>
<name>A0A5P8WBS3_9NOSO</name>
<dbReference type="AlphaFoldDB" id="A0A5P8WBS3"/>
<dbReference type="EMBL" id="CP045227">
    <property type="protein sequence ID" value="QFS50247.1"/>
    <property type="molecule type" value="Genomic_DNA"/>
</dbReference>